<dbReference type="RefSeq" id="XP_025412653.1">
    <property type="nucleotide sequence ID" value="XM_025556868.1"/>
</dbReference>
<keyword evidence="1" id="KW-1185">Reference proteome</keyword>
<name>A0A8B8FQ61_9HEMI</name>
<dbReference type="Proteomes" id="UP000694846">
    <property type="component" value="Unplaced"/>
</dbReference>
<accession>A0A8B8FQ61</accession>
<evidence type="ECO:0000313" key="2">
    <source>
        <dbReference type="RefSeq" id="XP_025412653.1"/>
    </source>
</evidence>
<sequence length="282" mass="31866">MDDPNGSDHIPILITINYSRNPHPPILNQSAKSSFSNSSSFNLNKADWIAFSQYVQNSISYIQDTTSPTICYSTFIDIINQASINSIPVKKTYYNTFPPSPPWWNSSCTKAVKNRSSLFKLFRRSGSMADFLAYSESCATTAQILKKEKRTAWKNFCTNLNPSATIHQLWHTARLFKKCVVRSPRPINDDWFDMFCSKVAPCYVPTEDENNQQLITQPLQPHVLLNPFSLSELMNAISSRHSSASGLDNISPRMLKNLPPNALEVLLRILNDVLSTQRLPSS</sequence>
<proteinExistence type="predicted"/>
<dbReference type="InterPro" id="IPR052560">
    <property type="entry name" value="RdDP_mobile_element"/>
</dbReference>
<reference evidence="2" key="1">
    <citation type="submission" date="2025-08" db="UniProtKB">
        <authorList>
            <consortium name="RefSeq"/>
        </authorList>
    </citation>
    <scope>IDENTIFICATION</scope>
    <source>
        <tissue evidence="2">Whole body</tissue>
    </source>
</reference>
<organism evidence="1 2">
    <name type="scientific">Sipha flava</name>
    <name type="common">yellow sugarcane aphid</name>
    <dbReference type="NCBI Taxonomy" id="143950"/>
    <lineage>
        <taxon>Eukaryota</taxon>
        <taxon>Metazoa</taxon>
        <taxon>Ecdysozoa</taxon>
        <taxon>Arthropoda</taxon>
        <taxon>Hexapoda</taxon>
        <taxon>Insecta</taxon>
        <taxon>Pterygota</taxon>
        <taxon>Neoptera</taxon>
        <taxon>Paraneoptera</taxon>
        <taxon>Hemiptera</taxon>
        <taxon>Sternorrhyncha</taxon>
        <taxon>Aphidomorpha</taxon>
        <taxon>Aphidoidea</taxon>
        <taxon>Aphididae</taxon>
        <taxon>Sipha</taxon>
    </lineage>
</organism>
<dbReference type="OrthoDB" id="6619319at2759"/>
<dbReference type="GeneID" id="112685097"/>
<dbReference type="PANTHER" id="PTHR36688:SF2">
    <property type="entry name" value="ENDONUCLEASE_EXONUCLEASE_PHOSPHATASE DOMAIN-CONTAINING PROTEIN"/>
    <property type="match status" value="1"/>
</dbReference>
<evidence type="ECO:0000313" key="1">
    <source>
        <dbReference type="Proteomes" id="UP000694846"/>
    </source>
</evidence>
<gene>
    <name evidence="2" type="primary">LOC112685097</name>
</gene>
<protein>
    <submittedName>
        <fullName evidence="2">Uncharacterized protein LOC112685097</fullName>
    </submittedName>
</protein>
<dbReference type="PANTHER" id="PTHR36688">
    <property type="entry name" value="ENDO/EXONUCLEASE/PHOSPHATASE DOMAIN-CONTAINING PROTEIN"/>
    <property type="match status" value="1"/>
</dbReference>
<dbReference type="AlphaFoldDB" id="A0A8B8FQ61"/>